<evidence type="ECO:0000313" key="2">
    <source>
        <dbReference type="EMBL" id="GAA4446059.1"/>
    </source>
</evidence>
<sequence length="80" mass="9408">MDEDEPKAIPITHLRDSLGYFYQHVAETDRPLVIQRYRDQSVVMVPLWEWRWLKQLEAKVRAGEPIITEDDLAAISRDVS</sequence>
<evidence type="ECO:0008006" key="4">
    <source>
        <dbReference type="Google" id="ProtNLM"/>
    </source>
</evidence>
<accession>A0ABP8MB29</accession>
<dbReference type="Gene3D" id="3.40.1620.10">
    <property type="entry name" value="YefM-like domain"/>
    <property type="match status" value="1"/>
</dbReference>
<name>A0ABP8MB29_9BACT</name>
<proteinExistence type="inferred from homology"/>
<dbReference type="Proteomes" id="UP001500840">
    <property type="component" value="Unassembled WGS sequence"/>
</dbReference>
<dbReference type="SUPFAM" id="SSF143120">
    <property type="entry name" value="YefM-like"/>
    <property type="match status" value="1"/>
</dbReference>
<organism evidence="2 3">
    <name type="scientific">Novipirellula rosea</name>
    <dbReference type="NCBI Taxonomy" id="1031540"/>
    <lineage>
        <taxon>Bacteria</taxon>
        <taxon>Pseudomonadati</taxon>
        <taxon>Planctomycetota</taxon>
        <taxon>Planctomycetia</taxon>
        <taxon>Pirellulales</taxon>
        <taxon>Pirellulaceae</taxon>
        <taxon>Novipirellula</taxon>
    </lineage>
</organism>
<dbReference type="EMBL" id="BAABGA010000009">
    <property type="protein sequence ID" value="GAA4446059.1"/>
    <property type="molecule type" value="Genomic_DNA"/>
</dbReference>
<dbReference type="RefSeq" id="WP_339942150.1">
    <property type="nucleotide sequence ID" value="NZ_BAABGA010000009.1"/>
</dbReference>
<comment type="similarity">
    <text evidence="1">Belongs to the phD/YefM antitoxin family.</text>
</comment>
<dbReference type="InterPro" id="IPR036165">
    <property type="entry name" value="YefM-like_sf"/>
</dbReference>
<evidence type="ECO:0000313" key="3">
    <source>
        <dbReference type="Proteomes" id="UP001500840"/>
    </source>
</evidence>
<gene>
    <name evidence="2" type="ORF">GCM10023156_06380</name>
</gene>
<protein>
    <recommendedName>
        <fullName evidence="4">Antitoxin</fullName>
    </recommendedName>
</protein>
<evidence type="ECO:0000256" key="1">
    <source>
        <dbReference type="ARBA" id="ARBA00009981"/>
    </source>
</evidence>
<keyword evidence="3" id="KW-1185">Reference proteome</keyword>
<comment type="caution">
    <text evidence="2">The sequence shown here is derived from an EMBL/GenBank/DDBJ whole genome shotgun (WGS) entry which is preliminary data.</text>
</comment>
<reference evidence="3" key="1">
    <citation type="journal article" date="2019" name="Int. J. Syst. Evol. Microbiol.">
        <title>The Global Catalogue of Microorganisms (GCM) 10K type strain sequencing project: providing services to taxonomists for standard genome sequencing and annotation.</title>
        <authorList>
            <consortium name="The Broad Institute Genomics Platform"/>
            <consortium name="The Broad Institute Genome Sequencing Center for Infectious Disease"/>
            <person name="Wu L."/>
            <person name="Ma J."/>
        </authorList>
    </citation>
    <scope>NUCLEOTIDE SEQUENCE [LARGE SCALE GENOMIC DNA]</scope>
    <source>
        <strain evidence="3">JCM 17759</strain>
    </source>
</reference>